<evidence type="ECO:0000313" key="2">
    <source>
        <dbReference type="EMBL" id="KZX12740.1"/>
    </source>
</evidence>
<dbReference type="RefSeq" id="WP_067090846.1">
    <property type="nucleotide sequence ID" value="NZ_LWMV01000162.1"/>
</dbReference>
<comment type="caution">
    <text evidence="2">The sequence shown here is derived from an EMBL/GenBank/DDBJ whole genome shotgun (WGS) entry which is preliminary data.</text>
</comment>
<dbReference type="Pfam" id="PF19094">
    <property type="entry name" value="EMC6_arch"/>
    <property type="match status" value="1"/>
</dbReference>
<organism evidence="2 3">
    <name type="scientific">Methanobrevibacter curvatus</name>
    <dbReference type="NCBI Taxonomy" id="49547"/>
    <lineage>
        <taxon>Archaea</taxon>
        <taxon>Methanobacteriati</taxon>
        <taxon>Methanobacteriota</taxon>
        <taxon>Methanomada group</taxon>
        <taxon>Methanobacteria</taxon>
        <taxon>Methanobacteriales</taxon>
        <taxon>Methanobacteriaceae</taxon>
        <taxon>Methanobrevibacter</taxon>
    </lineage>
</organism>
<accession>A0A162FNJ8</accession>
<gene>
    <name evidence="2" type="ORF">MBCUR_09370</name>
</gene>
<sequence length="106" mass="11541">MEKSLKVAIIHMIAGAIASPITAAISAGLILSVGESSNFHSIFAAFVGLAILYVVGQITDRLYKDEEYGGLKKWLGDGVVPFGCVWFILWTIFYNVLVPLRVPLPM</sequence>
<evidence type="ECO:0000313" key="3">
    <source>
        <dbReference type="Proteomes" id="UP000077245"/>
    </source>
</evidence>
<feature type="transmembrane region" description="Helical" evidence="1">
    <location>
        <begin position="39"/>
        <end position="58"/>
    </location>
</feature>
<dbReference type="AlphaFoldDB" id="A0A162FNJ8"/>
<proteinExistence type="predicted"/>
<dbReference type="OrthoDB" id="64172at2157"/>
<keyword evidence="1" id="KW-0812">Transmembrane</keyword>
<name>A0A162FNJ8_9EURY</name>
<dbReference type="EMBL" id="LWMV01000162">
    <property type="protein sequence ID" value="KZX12740.1"/>
    <property type="molecule type" value="Genomic_DNA"/>
</dbReference>
<dbReference type="Proteomes" id="UP000077245">
    <property type="component" value="Unassembled WGS sequence"/>
</dbReference>
<feature type="transmembrane region" description="Helical" evidence="1">
    <location>
        <begin position="7"/>
        <end position="33"/>
    </location>
</feature>
<evidence type="ECO:0000256" key="1">
    <source>
        <dbReference type="SAM" id="Phobius"/>
    </source>
</evidence>
<dbReference type="InterPro" id="IPR043941">
    <property type="entry name" value="EMC6-arch"/>
</dbReference>
<protein>
    <submittedName>
        <fullName evidence="2">Uncharacterized protein</fullName>
    </submittedName>
</protein>
<dbReference type="PATRIC" id="fig|49547.3.peg.1006"/>
<keyword evidence="1" id="KW-0472">Membrane</keyword>
<feature type="transmembrane region" description="Helical" evidence="1">
    <location>
        <begin position="79"/>
        <end position="97"/>
    </location>
</feature>
<keyword evidence="1" id="KW-1133">Transmembrane helix</keyword>
<keyword evidence="3" id="KW-1185">Reference proteome</keyword>
<reference evidence="2 3" key="1">
    <citation type="submission" date="2016-04" db="EMBL/GenBank/DDBJ databases">
        <title>Genome sequence of Methanobrevibacter curvatus DSM 11111.</title>
        <authorList>
            <person name="Poehlein A."/>
            <person name="Seedorf H."/>
            <person name="Daniel R."/>
        </authorList>
    </citation>
    <scope>NUCLEOTIDE SEQUENCE [LARGE SCALE GENOMIC DNA]</scope>
    <source>
        <strain evidence="2 3">DSM 11111</strain>
    </source>
</reference>